<reference evidence="1 2" key="1">
    <citation type="submission" date="2020-04" db="EMBL/GenBank/DDBJ databases">
        <authorList>
            <person name="De Canck E."/>
        </authorList>
    </citation>
    <scope>NUCLEOTIDE SEQUENCE [LARGE SCALE GENOMIC DNA]</scope>
    <source>
        <strain evidence="1 2">LMG 6000</strain>
    </source>
</reference>
<keyword evidence="2" id="KW-1185">Reference proteome</keyword>
<gene>
    <name evidence="1" type="ORF">LMG6000_02902</name>
</gene>
<organism evidence="1 2">
    <name type="scientific">Achromobacter insolitus</name>
    <dbReference type="NCBI Taxonomy" id="217204"/>
    <lineage>
        <taxon>Bacteria</taxon>
        <taxon>Pseudomonadati</taxon>
        <taxon>Pseudomonadota</taxon>
        <taxon>Betaproteobacteria</taxon>
        <taxon>Burkholderiales</taxon>
        <taxon>Alcaligenaceae</taxon>
        <taxon>Achromobacter</taxon>
    </lineage>
</organism>
<sequence>MPLPPLTVLTYTPGKPGAASRLVDVGDTLAAPAAACPHGVYQTRQLTPSARLLGWAREGARFELSRTGAARVWAEGRLQASECPRDCASAGAAALDHEDIAYLEAYLLSQGRSWNDTDTTQGGRP</sequence>
<evidence type="ECO:0000313" key="1">
    <source>
        <dbReference type="EMBL" id="CAB3932793.1"/>
    </source>
</evidence>
<protein>
    <submittedName>
        <fullName evidence="1">Uncharacterized protein</fullName>
    </submittedName>
</protein>
<dbReference type="Proteomes" id="UP000494183">
    <property type="component" value="Unassembled WGS sequence"/>
</dbReference>
<evidence type="ECO:0000313" key="2">
    <source>
        <dbReference type="Proteomes" id="UP000494183"/>
    </source>
</evidence>
<accession>A0A6S7FCY3</accession>
<proteinExistence type="predicted"/>
<dbReference type="RefSeq" id="WP_175200355.1">
    <property type="nucleotide sequence ID" value="NZ_CADILH010000004.1"/>
</dbReference>
<dbReference type="AlphaFoldDB" id="A0A6S7FCY3"/>
<name>A0A6S7FCY3_9BURK</name>
<dbReference type="EMBL" id="CADILH010000004">
    <property type="protein sequence ID" value="CAB3932793.1"/>
    <property type="molecule type" value="Genomic_DNA"/>
</dbReference>